<evidence type="ECO:0000313" key="3">
    <source>
        <dbReference type="Proteomes" id="UP000444174"/>
    </source>
</evidence>
<dbReference type="EMBL" id="WIBF01000013">
    <property type="protein sequence ID" value="MQQ10283.1"/>
    <property type="molecule type" value="Genomic_DNA"/>
</dbReference>
<sequence>MALKIASGSWDNAADQSRSQRDSLRQAFFAQAGIEPANSLRQIFLSPTKRISRIAEISNHSVSPRIDDPSLTQITNEALKALAVTGLSVPALAGHSETQPLSRSAMAPEVLRSFFSDQDETSLDQSLF</sequence>
<evidence type="ECO:0000256" key="1">
    <source>
        <dbReference type="SAM" id="MobiDB-lite"/>
    </source>
</evidence>
<accession>A0A843YM56</accession>
<dbReference type="RefSeq" id="WP_153217257.1">
    <property type="nucleotide sequence ID" value="NZ_WIBF01000013.1"/>
</dbReference>
<feature type="region of interest" description="Disordered" evidence="1">
    <location>
        <begin position="1"/>
        <end position="22"/>
    </location>
</feature>
<gene>
    <name evidence="2" type="ORF">GFB49_17585</name>
</gene>
<organism evidence="2 3">
    <name type="scientific">Tritonibacter litoralis</name>
    <dbReference type="NCBI Taxonomy" id="2662264"/>
    <lineage>
        <taxon>Bacteria</taxon>
        <taxon>Pseudomonadati</taxon>
        <taxon>Pseudomonadota</taxon>
        <taxon>Alphaproteobacteria</taxon>
        <taxon>Rhodobacterales</taxon>
        <taxon>Paracoccaceae</taxon>
        <taxon>Tritonibacter</taxon>
    </lineage>
</organism>
<dbReference type="AlphaFoldDB" id="A0A843YM56"/>
<reference evidence="2 3" key="1">
    <citation type="submission" date="2019-10" db="EMBL/GenBank/DDBJ databases">
        <title>Epibacterium sp. nov., isolated from seawater.</title>
        <authorList>
            <person name="Zhang X."/>
            <person name="Li N."/>
        </authorList>
    </citation>
    <scope>NUCLEOTIDE SEQUENCE [LARGE SCALE GENOMIC DNA]</scope>
    <source>
        <strain evidence="2 3">SM1979</strain>
    </source>
</reference>
<comment type="caution">
    <text evidence="2">The sequence shown here is derived from an EMBL/GenBank/DDBJ whole genome shotgun (WGS) entry which is preliminary data.</text>
</comment>
<evidence type="ECO:0000313" key="2">
    <source>
        <dbReference type="EMBL" id="MQQ10283.1"/>
    </source>
</evidence>
<name>A0A843YM56_9RHOB</name>
<dbReference type="Proteomes" id="UP000444174">
    <property type="component" value="Unassembled WGS sequence"/>
</dbReference>
<proteinExistence type="predicted"/>
<keyword evidence="3" id="KW-1185">Reference proteome</keyword>
<protein>
    <submittedName>
        <fullName evidence="2">Uncharacterized protein</fullName>
    </submittedName>
</protein>